<keyword evidence="3" id="KW-1185">Reference proteome</keyword>
<gene>
    <name evidence="2" type="ORF">Pla52n_10170</name>
</gene>
<sequence length="132" mass="14472">MSETLATDKQAAAIKQRMSEIRTQLPYDVDIARERVRQISDWKYHVAQHPLPAIAAAVALGYLIVPEKRSTIQRISRSKSRDQDDDLSAPQKGVVSGIVAAIASMVLRQAVSTAASQVSGMLTRQGVSTRER</sequence>
<dbReference type="OrthoDB" id="289170at2"/>
<name>A0A5C6BDB3_9BACT</name>
<feature type="region of interest" description="Disordered" evidence="1">
    <location>
        <begin position="71"/>
        <end position="91"/>
    </location>
</feature>
<reference evidence="2 3" key="1">
    <citation type="submission" date="2019-02" db="EMBL/GenBank/DDBJ databases">
        <title>Deep-cultivation of Planctomycetes and their phenomic and genomic characterization uncovers novel biology.</title>
        <authorList>
            <person name="Wiegand S."/>
            <person name="Jogler M."/>
            <person name="Boedeker C."/>
            <person name="Pinto D."/>
            <person name="Vollmers J."/>
            <person name="Rivas-Marin E."/>
            <person name="Kohn T."/>
            <person name="Peeters S.H."/>
            <person name="Heuer A."/>
            <person name="Rast P."/>
            <person name="Oberbeckmann S."/>
            <person name="Bunk B."/>
            <person name="Jeske O."/>
            <person name="Meyerdierks A."/>
            <person name="Storesund J.E."/>
            <person name="Kallscheuer N."/>
            <person name="Luecker S."/>
            <person name="Lage O.M."/>
            <person name="Pohl T."/>
            <person name="Merkel B.J."/>
            <person name="Hornburger P."/>
            <person name="Mueller R.-W."/>
            <person name="Bruemmer F."/>
            <person name="Labrenz M."/>
            <person name="Spormann A.M."/>
            <person name="Op Den Camp H."/>
            <person name="Overmann J."/>
            <person name="Amann R."/>
            <person name="Jetten M.S.M."/>
            <person name="Mascher T."/>
            <person name="Medema M.H."/>
            <person name="Devos D.P."/>
            <person name="Kaster A.-K."/>
            <person name="Ovreas L."/>
            <person name="Rohde M."/>
            <person name="Galperin M.Y."/>
            <person name="Jogler C."/>
        </authorList>
    </citation>
    <scope>NUCLEOTIDE SEQUENCE [LARGE SCALE GENOMIC DNA]</scope>
    <source>
        <strain evidence="2 3">Pla52n</strain>
    </source>
</reference>
<evidence type="ECO:0000313" key="3">
    <source>
        <dbReference type="Proteomes" id="UP000320176"/>
    </source>
</evidence>
<evidence type="ECO:0000313" key="2">
    <source>
        <dbReference type="EMBL" id="TWU08434.1"/>
    </source>
</evidence>
<dbReference type="EMBL" id="SJPN01000001">
    <property type="protein sequence ID" value="TWU08434.1"/>
    <property type="molecule type" value="Genomic_DNA"/>
</dbReference>
<dbReference type="RefSeq" id="WP_146518479.1">
    <property type="nucleotide sequence ID" value="NZ_CP151726.1"/>
</dbReference>
<dbReference type="Proteomes" id="UP000320176">
    <property type="component" value="Unassembled WGS sequence"/>
</dbReference>
<proteinExistence type="predicted"/>
<dbReference type="AlphaFoldDB" id="A0A5C6BDB3"/>
<organism evidence="2 3">
    <name type="scientific">Stieleria varia</name>
    <dbReference type="NCBI Taxonomy" id="2528005"/>
    <lineage>
        <taxon>Bacteria</taxon>
        <taxon>Pseudomonadati</taxon>
        <taxon>Planctomycetota</taxon>
        <taxon>Planctomycetia</taxon>
        <taxon>Pirellulales</taxon>
        <taxon>Pirellulaceae</taxon>
        <taxon>Stieleria</taxon>
    </lineage>
</organism>
<evidence type="ECO:0000256" key="1">
    <source>
        <dbReference type="SAM" id="MobiDB-lite"/>
    </source>
</evidence>
<protein>
    <recommendedName>
        <fullName evidence="4">DUF3618 domain-containing protein</fullName>
    </recommendedName>
</protein>
<accession>A0A5C6BDB3</accession>
<comment type="caution">
    <text evidence="2">The sequence shown here is derived from an EMBL/GenBank/DDBJ whole genome shotgun (WGS) entry which is preliminary data.</text>
</comment>
<evidence type="ECO:0008006" key="4">
    <source>
        <dbReference type="Google" id="ProtNLM"/>
    </source>
</evidence>